<protein>
    <submittedName>
        <fullName evidence="2">Uncharacterized protein</fullName>
    </submittedName>
</protein>
<evidence type="ECO:0000313" key="2">
    <source>
        <dbReference type="EMBL" id="CAD7651998.1"/>
    </source>
</evidence>
<dbReference type="EMBL" id="CAJPVJ010005053">
    <property type="protein sequence ID" value="CAG2169182.1"/>
    <property type="molecule type" value="Genomic_DNA"/>
</dbReference>
<keyword evidence="3" id="KW-1185">Reference proteome</keyword>
<gene>
    <name evidence="2" type="ORF">ONB1V03_LOCUS8665</name>
</gene>
<name>A0A7R9M1S6_9ACAR</name>
<proteinExistence type="predicted"/>
<feature type="compositionally biased region" description="Basic and acidic residues" evidence="1">
    <location>
        <begin position="100"/>
        <end position="110"/>
    </location>
</feature>
<sequence length="169" mass="19367">MRLKERILVLLICATCCLLCVFFVITARLQDDTSYSRALGGLDLSKLSERSGLPILSQFQRRFLNRQMSKELDPNQQKTLEGQPPSGVPSKATQLSAKNKYSEIESERSTHNNNNNNNFKRRLEINELSQIDDDFSDLLHFIDLQSRSDEQSHPHDYPMLAEMLGIIPE</sequence>
<dbReference type="EMBL" id="OC919878">
    <property type="protein sequence ID" value="CAD7651998.1"/>
    <property type="molecule type" value="Genomic_DNA"/>
</dbReference>
<dbReference type="OrthoDB" id="6525680at2759"/>
<reference evidence="2" key="1">
    <citation type="submission" date="2020-11" db="EMBL/GenBank/DDBJ databases">
        <authorList>
            <person name="Tran Van P."/>
        </authorList>
    </citation>
    <scope>NUCLEOTIDE SEQUENCE</scope>
</reference>
<evidence type="ECO:0000313" key="3">
    <source>
        <dbReference type="Proteomes" id="UP000728032"/>
    </source>
</evidence>
<accession>A0A7R9M1S6</accession>
<organism evidence="2">
    <name type="scientific">Oppiella nova</name>
    <dbReference type="NCBI Taxonomy" id="334625"/>
    <lineage>
        <taxon>Eukaryota</taxon>
        <taxon>Metazoa</taxon>
        <taxon>Ecdysozoa</taxon>
        <taxon>Arthropoda</taxon>
        <taxon>Chelicerata</taxon>
        <taxon>Arachnida</taxon>
        <taxon>Acari</taxon>
        <taxon>Acariformes</taxon>
        <taxon>Sarcoptiformes</taxon>
        <taxon>Oribatida</taxon>
        <taxon>Brachypylina</taxon>
        <taxon>Oppioidea</taxon>
        <taxon>Oppiidae</taxon>
        <taxon>Oppiella</taxon>
    </lineage>
</organism>
<dbReference type="Proteomes" id="UP000728032">
    <property type="component" value="Unassembled WGS sequence"/>
</dbReference>
<feature type="region of interest" description="Disordered" evidence="1">
    <location>
        <begin position="70"/>
        <end position="118"/>
    </location>
</feature>
<evidence type="ECO:0000256" key="1">
    <source>
        <dbReference type="SAM" id="MobiDB-lite"/>
    </source>
</evidence>
<dbReference type="AlphaFoldDB" id="A0A7R9M1S6"/>